<evidence type="ECO:0000256" key="1">
    <source>
        <dbReference type="SAM" id="MobiDB-lite"/>
    </source>
</evidence>
<accession>A0ABS0EQY1</accession>
<comment type="caution">
    <text evidence="2">The sequence shown here is derived from an EMBL/GenBank/DDBJ whole genome shotgun (WGS) entry which is preliminary data.</text>
</comment>
<organism evidence="2 3">
    <name type="scientific">Herminiimonas contaminans</name>
    <dbReference type="NCBI Taxonomy" id="1111140"/>
    <lineage>
        <taxon>Bacteria</taxon>
        <taxon>Pseudomonadati</taxon>
        <taxon>Pseudomonadota</taxon>
        <taxon>Betaproteobacteria</taxon>
        <taxon>Burkholderiales</taxon>
        <taxon>Oxalobacteraceae</taxon>
        <taxon>Herminiimonas</taxon>
    </lineage>
</organism>
<proteinExistence type="predicted"/>
<sequence>MRSQSLFKPPLTLEQIKAIQDRHPDDPDVRALLWEIRRLFSIVARADQLARSLPGEMGSVGMIVGALKEQIANEPSLENSRRLSAEMEADRKGVSGYKHPSEKE</sequence>
<protein>
    <submittedName>
        <fullName evidence="2">Uncharacterized protein</fullName>
    </submittedName>
</protein>
<dbReference type="RefSeq" id="WP_195875015.1">
    <property type="nucleotide sequence ID" value="NZ_JADOEL010000003.1"/>
</dbReference>
<feature type="region of interest" description="Disordered" evidence="1">
    <location>
        <begin position="74"/>
        <end position="104"/>
    </location>
</feature>
<feature type="compositionally biased region" description="Basic and acidic residues" evidence="1">
    <location>
        <begin position="79"/>
        <end position="104"/>
    </location>
</feature>
<keyword evidence="3" id="KW-1185">Reference proteome</keyword>
<evidence type="ECO:0000313" key="2">
    <source>
        <dbReference type="EMBL" id="MBF8177261.1"/>
    </source>
</evidence>
<reference evidence="2 3" key="1">
    <citation type="submission" date="2020-11" db="EMBL/GenBank/DDBJ databases">
        <title>WGS of Herminiimonas contaminans strain Marseille-Q4544 isolated from planarians Schmidtea mediterranea.</title>
        <authorList>
            <person name="Kangale L."/>
        </authorList>
    </citation>
    <scope>NUCLEOTIDE SEQUENCE [LARGE SCALE GENOMIC DNA]</scope>
    <source>
        <strain evidence="2 3">Marseille-Q4544</strain>
    </source>
</reference>
<dbReference type="Proteomes" id="UP000657372">
    <property type="component" value="Unassembled WGS sequence"/>
</dbReference>
<name>A0ABS0EQY1_9BURK</name>
<evidence type="ECO:0000313" key="3">
    <source>
        <dbReference type="Proteomes" id="UP000657372"/>
    </source>
</evidence>
<gene>
    <name evidence="2" type="ORF">IXC47_06170</name>
</gene>
<dbReference type="EMBL" id="JADOEL010000003">
    <property type="protein sequence ID" value="MBF8177261.1"/>
    <property type="molecule type" value="Genomic_DNA"/>
</dbReference>